<dbReference type="Proteomes" id="UP000075901">
    <property type="component" value="Unassembled WGS sequence"/>
</dbReference>
<dbReference type="PRINTS" id="PR01217">
    <property type="entry name" value="PRICHEXTENSN"/>
</dbReference>
<feature type="domain" description="Chitin-binding type-2" evidence="8">
    <location>
        <begin position="36"/>
        <end position="94"/>
    </location>
</feature>
<evidence type="ECO:0000256" key="4">
    <source>
        <dbReference type="ARBA" id="ARBA00023157"/>
    </source>
</evidence>
<evidence type="ECO:0000256" key="3">
    <source>
        <dbReference type="ARBA" id="ARBA00022737"/>
    </source>
</evidence>
<dbReference type="EnsemblMetazoa" id="AMAM015317-RA">
    <property type="protein sequence ID" value="AMAM015317-PA"/>
    <property type="gene ID" value="AMAM015317"/>
</dbReference>
<keyword evidence="5" id="KW-0325">Glycoprotein</keyword>
<evidence type="ECO:0000256" key="7">
    <source>
        <dbReference type="SAM" id="SignalP"/>
    </source>
</evidence>
<feature type="signal peptide" evidence="7">
    <location>
        <begin position="1"/>
        <end position="18"/>
    </location>
</feature>
<evidence type="ECO:0000256" key="6">
    <source>
        <dbReference type="SAM" id="MobiDB-lite"/>
    </source>
</evidence>
<dbReference type="SMART" id="SM00494">
    <property type="entry name" value="ChtBD2"/>
    <property type="match status" value="2"/>
</dbReference>
<dbReference type="Pfam" id="PF01607">
    <property type="entry name" value="CBM_14"/>
    <property type="match status" value="2"/>
</dbReference>
<evidence type="ECO:0000256" key="1">
    <source>
        <dbReference type="ARBA" id="ARBA00022669"/>
    </source>
</evidence>
<proteinExistence type="predicted"/>
<dbReference type="InterPro" id="IPR051940">
    <property type="entry name" value="Chitin_bind-dev_reg"/>
</dbReference>
<evidence type="ECO:0000256" key="5">
    <source>
        <dbReference type="ARBA" id="ARBA00023180"/>
    </source>
</evidence>
<feature type="domain" description="Chitin-binding type-2" evidence="8">
    <location>
        <begin position="111"/>
        <end position="168"/>
    </location>
</feature>
<protein>
    <recommendedName>
        <fullName evidence="8">Chitin-binding type-2 domain-containing protein</fullName>
    </recommendedName>
</protein>
<dbReference type="PANTHER" id="PTHR23301">
    <property type="entry name" value="CHITIN BINDING PERITROPHIN-A"/>
    <property type="match status" value="1"/>
</dbReference>
<reference evidence="9" key="2">
    <citation type="submission" date="2020-05" db="UniProtKB">
        <authorList>
            <consortium name="EnsemblMetazoa"/>
        </authorList>
    </citation>
    <scope>IDENTIFICATION</scope>
    <source>
        <strain evidence="9">maculatus3</strain>
    </source>
</reference>
<evidence type="ECO:0000313" key="9">
    <source>
        <dbReference type="EnsemblMetazoa" id="AMAM015317-PA"/>
    </source>
</evidence>
<dbReference type="PANTHER" id="PTHR23301:SF0">
    <property type="entry name" value="CHITIN-BINDING TYPE-2 DOMAIN-CONTAINING PROTEIN-RELATED"/>
    <property type="match status" value="1"/>
</dbReference>
<keyword evidence="1" id="KW-0147">Chitin-binding</keyword>
<feature type="region of interest" description="Disordered" evidence="6">
    <location>
        <begin position="186"/>
        <end position="223"/>
    </location>
</feature>
<dbReference type="InterPro" id="IPR036508">
    <property type="entry name" value="Chitin-bd_dom_sf"/>
</dbReference>
<dbReference type="PROSITE" id="PS50940">
    <property type="entry name" value="CHIT_BIND_II"/>
    <property type="match status" value="2"/>
</dbReference>
<reference evidence="10" key="1">
    <citation type="submission" date="2013-09" db="EMBL/GenBank/DDBJ databases">
        <title>The Genome Sequence of Anopheles maculatus species B.</title>
        <authorList>
            <consortium name="The Broad Institute Genomics Platform"/>
            <person name="Neafsey D.E."/>
            <person name="Besansky N."/>
            <person name="Howell P."/>
            <person name="Walton C."/>
            <person name="Young S.K."/>
            <person name="Zeng Q."/>
            <person name="Gargeya S."/>
            <person name="Fitzgerald M."/>
            <person name="Haas B."/>
            <person name="Abouelleil A."/>
            <person name="Allen A.W."/>
            <person name="Alvarado L."/>
            <person name="Arachchi H.M."/>
            <person name="Berlin A.M."/>
            <person name="Chapman S.B."/>
            <person name="Gainer-Dewar J."/>
            <person name="Goldberg J."/>
            <person name="Griggs A."/>
            <person name="Gujja S."/>
            <person name="Hansen M."/>
            <person name="Howarth C."/>
            <person name="Imamovic A."/>
            <person name="Ireland A."/>
            <person name="Larimer J."/>
            <person name="McCowan C."/>
            <person name="Murphy C."/>
            <person name="Pearson M."/>
            <person name="Poon T.W."/>
            <person name="Priest M."/>
            <person name="Roberts A."/>
            <person name="Saif S."/>
            <person name="Shea T."/>
            <person name="Sisk P."/>
            <person name="Sykes S."/>
            <person name="Wortman J."/>
            <person name="Nusbaum C."/>
            <person name="Birren B."/>
        </authorList>
    </citation>
    <scope>NUCLEOTIDE SEQUENCE [LARGE SCALE GENOMIC DNA]</scope>
    <source>
        <strain evidence="10">maculatus3</strain>
    </source>
</reference>
<dbReference type="InterPro" id="IPR002557">
    <property type="entry name" value="Chitin-bd_dom"/>
</dbReference>
<keyword evidence="4" id="KW-1015">Disulfide bond</keyword>
<feature type="chain" id="PRO_5008136210" description="Chitin-binding type-2 domain-containing protein" evidence="7">
    <location>
        <begin position="19"/>
        <end position="223"/>
    </location>
</feature>
<dbReference type="VEuPathDB" id="VectorBase:AMAM015317"/>
<dbReference type="AlphaFoldDB" id="A0A182SXB3"/>
<keyword evidence="2 7" id="KW-0732">Signal</keyword>
<evidence type="ECO:0000256" key="2">
    <source>
        <dbReference type="ARBA" id="ARBA00022729"/>
    </source>
</evidence>
<name>A0A182SXB3_9DIPT</name>
<accession>A0A182SXB3</accession>
<sequence length="223" mass="23422">MYLPLFLGVALAAVLTSGQAPCDPSVTCPTFNCHPHPNCPARDPLYPVLLPHTDCTKFYKCNAGNACEQLCPVGLHYNSREQSCDWPNLACCDPSIECGIAEPPPSNCVPNANCPASSKETILLPHNNCAMFYKCSGPFACPMDCPPQLHFNPKQNACDWPERACCDPTVPCDPCIPGVTCPPTGPTPAPPTPAPPTPAPPTPAPPTPAPPTPAPPTPAPPTP</sequence>
<dbReference type="SUPFAM" id="SSF57625">
    <property type="entry name" value="Invertebrate chitin-binding proteins"/>
    <property type="match status" value="2"/>
</dbReference>
<dbReference type="Gene3D" id="2.170.140.10">
    <property type="entry name" value="Chitin binding domain"/>
    <property type="match status" value="2"/>
</dbReference>
<keyword evidence="3" id="KW-0677">Repeat</keyword>
<dbReference type="GO" id="GO:0008061">
    <property type="term" value="F:chitin binding"/>
    <property type="evidence" value="ECO:0007669"/>
    <property type="project" value="UniProtKB-KW"/>
</dbReference>
<keyword evidence="10" id="KW-1185">Reference proteome</keyword>
<evidence type="ECO:0000313" key="10">
    <source>
        <dbReference type="Proteomes" id="UP000075901"/>
    </source>
</evidence>
<organism evidence="9 10">
    <name type="scientific">Anopheles maculatus</name>
    <dbReference type="NCBI Taxonomy" id="74869"/>
    <lineage>
        <taxon>Eukaryota</taxon>
        <taxon>Metazoa</taxon>
        <taxon>Ecdysozoa</taxon>
        <taxon>Arthropoda</taxon>
        <taxon>Hexapoda</taxon>
        <taxon>Insecta</taxon>
        <taxon>Pterygota</taxon>
        <taxon>Neoptera</taxon>
        <taxon>Endopterygota</taxon>
        <taxon>Diptera</taxon>
        <taxon>Nematocera</taxon>
        <taxon>Culicoidea</taxon>
        <taxon>Culicidae</taxon>
        <taxon>Anophelinae</taxon>
        <taxon>Anopheles</taxon>
        <taxon>Anopheles maculatus group</taxon>
    </lineage>
</organism>
<dbReference type="GO" id="GO:0005576">
    <property type="term" value="C:extracellular region"/>
    <property type="evidence" value="ECO:0007669"/>
    <property type="project" value="InterPro"/>
</dbReference>
<evidence type="ECO:0000259" key="8">
    <source>
        <dbReference type="PROSITE" id="PS50940"/>
    </source>
</evidence>